<accession>A0ABQ9HR13</accession>
<name>A0ABQ9HR13_9NEOP</name>
<dbReference type="EMBL" id="JARBHB010000004">
    <property type="protein sequence ID" value="KAJ8886539.1"/>
    <property type="molecule type" value="Genomic_DNA"/>
</dbReference>
<dbReference type="Proteomes" id="UP001159363">
    <property type="component" value="Chromosome X"/>
</dbReference>
<protein>
    <submittedName>
        <fullName evidence="2">Uncharacterized protein</fullName>
    </submittedName>
</protein>
<evidence type="ECO:0000313" key="3">
    <source>
        <dbReference type="Proteomes" id="UP001159363"/>
    </source>
</evidence>
<comment type="caution">
    <text evidence="2">The sequence shown here is derived from an EMBL/GenBank/DDBJ whole genome shotgun (WGS) entry which is preliminary data.</text>
</comment>
<evidence type="ECO:0000256" key="1">
    <source>
        <dbReference type="SAM" id="MobiDB-lite"/>
    </source>
</evidence>
<feature type="region of interest" description="Disordered" evidence="1">
    <location>
        <begin position="1"/>
        <end position="76"/>
    </location>
</feature>
<proteinExistence type="predicted"/>
<keyword evidence="3" id="KW-1185">Reference proteome</keyword>
<evidence type="ECO:0000313" key="2">
    <source>
        <dbReference type="EMBL" id="KAJ8886539.1"/>
    </source>
</evidence>
<sequence length="76" mass="8386">MHGGKSLTVEDLGENNDDTQRIDNKESDNESEHIDHITNREQSASSNSDSDKPRSAGPSYVVKDNKMQVINASFPP</sequence>
<gene>
    <name evidence="2" type="ORF">PR048_012750</name>
</gene>
<feature type="compositionally biased region" description="Basic and acidic residues" evidence="1">
    <location>
        <begin position="18"/>
        <end position="39"/>
    </location>
</feature>
<reference evidence="2 3" key="1">
    <citation type="submission" date="2023-02" db="EMBL/GenBank/DDBJ databases">
        <title>LHISI_Scaffold_Assembly.</title>
        <authorList>
            <person name="Stuart O.P."/>
            <person name="Cleave R."/>
            <person name="Magrath M.J.L."/>
            <person name="Mikheyev A.S."/>
        </authorList>
    </citation>
    <scope>NUCLEOTIDE SEQUENCE [LARGE SCALE GENOMIC DNA]</scope>
    <source>
        <strain evidence="2">Daus_M_001</strain>
        <tissue evidence="2">Leg muscle</tissue>
    </source>
</reference>
<organism evidence="2 3">
    <name type="scientific">Dryococelus australis</name>
    <dbReference type="NCBI Taxonomy" id="614101"/>
    <lineage>
        <taxon>Eukaryota</taxon>
        <taxon>Metazoa</taxon>
        <taxon>Ecdysozoa</taxon>
        <taxon>Arthropoda</taxon>
        <taxon>Hexapoda</taxon>
        <taxon>Insecta</taxon>
        <taxon>Pterygota</taxon>
        <taxon>Neoptera</taxon>
        <taxon>Polyneoptera</taxon>
        <taxon>Phasmatodea</taxon>
        <taxon>Verophasmatodea</taxon>
        <taxon>Anareolatae</taxon>
        <taxon>Phasmatidae</taxon>
        <taxon>Eurycanthinae</taxon>
        <taxon>Dryococelus</taxon>
    </lineage>
</organism>